<dbReference type="GO" id="GO:0005912">
    <property type="term" value="C:adherens junction"/>
    <property type="evidence" value="ECO:0007669"/>
    <property type="project" value="TreeGrafter"/>
</dbReference>
<dbReference type="WBParaSite" id="ECPE_0001256001-mRNA-1">
    <property type="protein sequence ID" value="ECPE_0001256001-mRNA-1"/>
    <property type="gene ID" value="ECPE_0001256001"/>
</dbReference>
<dbReference type="GO" id="GO:0008104">
    <property type="term" value="P:intracellular protein localization"/>
    <property type="evidence" value="ECO:0007669"/>
    <property type="project" value="TreeGrafter"/>
</dbReference>
<dbReference type="GO" id="GO:0007155">
    <property type="term" value="P:cell adhesion"/>
    <property type="evidence" value="ECO:0007669"/>
    <property type="project" value="TreeGrafter"/>
</dbReference>
<dbReference type="GO" id="GO:0000226">
    <property type="term" value="P:microtubule cytoskeleton organization"/>
    <property type="evidence" value="ECO:0007669"/>
    <property type="project" value="TreeGrafter"/>
</dbReference>
<feature type="domain" description="PDZ" evidence="1">
    <location>
        <begin position="26"/>
        <end position="89"/>
    </location>
</feature>
<dbReference type="PANTHER" id="PTHR16484:SF17">
    <property type="entry name" value="BAZOOKA, ISOFORM B"/>
    <property type="match status" value="1"/>
</dbReference>
<dbReference type="GO" id="GO:0035091">
    <property type="term" value="F:phosphatidylinositol binding"/>
    <property type="evidence" value="ECO:0007669"/>
    <property type="project" value="TreeGrafter"/>
</dbReference>
<dbReference type="EMBL" id="UZAN01053031">
    <property type="protein sequence ID" value="VDP89797.1"/>
    <property type="molecule type" value="Genomic_DNA"/>
</dbReference>
<dbReference type="InterPro" id="IPR001478">
    <property type="entry name" value="PDZ"/>
</dbReference>
<dbReference type="PROSITE" id="PS50106">
    <property type="entry name" value="PDZ"/>
    <property type="match status" value="1"/>
</dbReference>
<reference evidence="4" key="1">
    <citation type="submission" date="2016-06" db="UniProtKB">
        <authorList>
            <consortium name="WormBaseParasite"/>
        </authorList>
    </citation>
    <scope>IDENTIFICATION</scope>
</reference>
<dbReference type="Proteomes" id="UP000272942">
    <property type="component" value="Unassembled WGS sequence"/>
</dbReference>
<dbReference type="GO" id="GO:0051660">
    <property type="term" value="P:establishment of centrosome localization"/>
    <property type="evidence" value="ECO:0007669"/>
    <property type="project" value="TreeGrafter"/>
</dbReference>
<accession>A0A183AZY9</accession>
<dbReference type="GO" id="GO:0016324">
    <property type="term" value="C:apical plasma membrane"/>
    <property type="evidence" value="ECO:0007669"/>
    <property type="project" value="TreeGrafter"/>
</dbReference>
<proteinExistence type="predicted"/>
<gene>
    <name evidence="2" type="ORF">ECPE_LOCUS12525</name>
</gene>
<evidence type="ECO:0000259" key="1">
    <source>
        <dbReference type="PROSITE" id="PS50106"/>
    </source>
</evidence>
<dbReference type="AlphaFoldDB" id="A0A183AZY9"/>
<dbReference type="GO" id="GO:0030010">
    <property type="term" value="P:establishment of cell polarity"/>
    <property type="evidence" value="ECO:0007669"/>
    <property type="project" value="TreeGrafter"/>
</dbReference>
<dbReference type="InterPro" id="IPR036034">
    <property type="entry name" value="PDZ_sf"/>
</dbReference>
<dbReference type="SUPFAM" id="SSF50156">
    <property type="entry name" value="PDZ domain-like"/>
    <property type="match status" value="1"/>
</dbReference>
<reference evidence="2 3" key="2">
    <citation type="submission" date="2018-11" db="EMBL/GenBank/DDBJ databases">
        <authorList>
            <consortium name="Pathogen Informatics"/>
        </authorList>
    </citation>
    <scope>NUCLEOTIDE SEQUENCE [LARGE SCALE GENOMIC DNA]</scope>
    <source>
        <strain evidence="2 3">Egypt</strain>
    </source>
</reference>
<dbReference type="GO" id="GO:0045197">
    <property type="term" value="P:establishment or maintenance of epithelial cell apical/basal polarity"/>
    <property type="evidence" value="ECO:0007669"/>
    <property type="project" value="TreeGrafter"/>
</dbReference>
<dbReference type="Gene3D" id="2.30.42.10">
    <property type="match status" value="1"/>
</dbReference>
<keyword evidence="3" id="KW-1185">Reference proteome</keyword>
<organism evidence="4">
    <name type="scientific">Echinostoma caproni</name>
    <dbReference type="NCBI Taxonomy" id="27848"/>
    <lineage>
        <taxon>Eukaryota</taxon>
        <taxon>Metazoa</taxon>
        <taxon>Spiralia</taxon>
        <taxon>Lophotrochozoa</taxon>
        <taxon>Platyhelminthes</taxon>
        <taxon>Trematoda</taxon>
        <taxon>Digenea</taxon>
        <taxon>Plagiorchiida</taxon>
        <taxon>Echinostomata</taxon>
        <taxon>Echinostomatoidea</taxon>
        <taxon>Echinostomatidae</taxon>
        <taxon>Echinostoma</taxon>
    </lineage>
</organism>
<dbReference type="Pfam" id="PF00595">
    <property type="entry name" value="PDZ"/>
    <property type="match status" value="1"/>
</dbReference>
<evidence type="ECO:0000313" key="3">
    <source>
        <dbReference type="Proteomes" id="UP000272942"/>
    </source>
</evidence>
<dbReference type="GO" id="GO:0043296">
    <property type="term" value="C:apical junction complex"/>
    <property type="evidence" value="ECO:0007669"/>
    <property type="project" value="TreeGrafter"/>
</dbReference>
<evidence type="ECO:0000313" key="4">
    <source>
        <dbReference type="WBParaSite" id="ECPE_0001256001-mRNA-1"/>
    </source>
</evidence>
<dbReference type="PANTHER" id="PTHR16484">
    <property type="entry name" value="PARTITIONING DEFECTIVE 3 RELATED"/>
    <property type="match status" value="1"/>
</dbReference>
<dbReference type="GO" id="GO:0005938">
    <property type="term" value="C:cell cortex"/>
    <property type="evidence" value="ECO:0007669"/>
    <property type="project" value="TreeGrafter"/>
</dbReference>
<sequence length="89" mass="9519">MLLIQASITEIKYVLLLCPYWSSTPNSGSNGLGFSLTSRDLNPNSNTASVTERVVCVKTILPGGAALLDGRLRSGDRLVQVDLSSMTSF</sequence>
<name>A0A183AZY9_9TREM</name>
<dbReference type="InterPro" id="IPR052213">
    <property type="entry name" value="PAR3"/>
</dbReference>
<protein>
    <submittedName>
        <fullName evidence="4">PDZ domain-containing protein</fullName>
    </submittedName>
</protein>
<evidence type="ECO:0000313" key="2">
    <source>
        <dbReference type="EMBL" id="VDP89797.1"/>
    </source>
</evidence>